<dbReference type="PANTHER" id="PTHR43537:SF24">
    <property type="entry name" value="GLUCONATE OPERON TRANSCRIPTIONAL REPRESSOR"/>
    <property type="match status" value="1"/>
</dbReference>
<dbReference type="InterPro" id="IPR036388">
    <property type="entry name" value="WH-like_DNA-bd_sf"/>
</dbReference>
<organism evidence="5 6">
    <name type="scientific">Pseudooceanicola lipolyticus</name>
    <dbReference type="NCBI Taxonomy" id="2029104"/>
    <lineage>
        <taxon>Bacteria</taxon>
        <taxon>Pseudomonadati</taxon>
        <taxon>Pseudomonadota</taxon>
        <taxon>Alphaproteobacteria</taxon>
        <taxon>Rhodobacterales</taxon>
        <taxon>Paracoccaceae</taxon>
        <taxon>Pseudooceanicola</taxon>
    </lineage>
</organism>
<keyword evidence="6" id="KW-1185">Reference proteome</keyword>
<dbReference type="SUPFAM" id="SSF48008">
    <property type="entry name" value="GntR ligand-binding domain-like"/>
    <property type="match status" value="1"/>
</dbReference>
<evidence type="ECO:0000313" key="6">
    <source>
        <dbReference type="Proteomes" id="UP000231553"/>
    </source>
</evidence>
<dbReference type="InterPro" id="IPR036390">
    <property type="entry name" value="WH_DNA-bd_sf"/>
</dbReference>
<dbReference type="GO" id="GO:0003677">
    <property type="term" value="F:DNA binding"/>
    <property type="evidence" value="ECO:0007669"/>
    <property type="project" value="UniProtKB-KW"/>
</dbReference>
<dbReference type="PROSITE" id="PS50949">
    <property type="entry name" value="HTH_GNTR"/>
    <property type="match status" value="1"/>
</dbReference>
<dbReference type="InterPro" id="IPR008920">
    <property type="entry name" value="TF_FadR/GntR_C"/>
</dbReference>
<dbReference type="SUPFAM" id="SSF46785">
    <property type="entry name" value="Winged helix' DNA-binding domain"/>
    <property type="match status" value="1"/>
</dbReference>
<dbReference type="Proteomes" id="UP000231553">
    <property type="component" value="Unassembled WGS sequence"/>
</dbReference>
<dbReference type="Gene3D" id="1.10.10.10">
    <property type="entry name" value="Winged helix-like DNA-binding domain superfamily/Winged helix DNA-binding domain"/>
    <property type="match status" value="1"/>
</dbReference>
<reference evidence="5 6" key="1">
    <citation type="journal article" date="2018" name="Int. J. Syst. Evol. Microbiol.">
        <title>Pseudooceanicola lipolyticus sp. nov., a marine alphaproteobacterium, reclassification of Oceanicola flagellatus as Pseudooceanicola flagellatus comb. nov. and emended description of the genus Pseudooceanicola.</title>
        <authorList>
            <person name="Huang M.-M."/>
            <person name="Guo L.-L."/>
            <person name="Wu Y.-H."/>
            <person name="Lai Q.-L."/>
            <person name="Shao Z.-Z."/>
            <person name="Wang C.-S."/>
            <person name="Wu M."/>
            <person name="Xu X.-W."/>
        </authorList>
    </citation>
    <scope>NUCLEOTIDE SEQUENCE [LARGE SCALE GENOMIC DNA]</scope>
    <source>
        <strain evidence="5 6">157</strain>
    </source>
</reference>
<keyword evidence="1" id="KW-0805">Transcription regulation</keyword>
<evidence type="ECO:0000256" key="1">
    <source>
        <dbReference type="ARBA" id="ARBA00023015"/>
    </source>
</evidence>
<comment type="caution">
    <text evidence="5">The sequence shown here is derived from an EMBL/GenBank/DDBJ whole genome shotgun (WGS) entry which is preliminary data.</text>
</comment>
<dbReference type="GO" id="GO:0003700">
    <property type="term" value="F:DNA-binding transcription factor activity"/>
    <property type="evidence" value="ECO:0007669"/>
    <property type="project" value="InterPro"/>
</dbReference>
<dbReference type="Pfam" id="PF00392">
    <property type="entry name" value="GntR"/>
    <property type="match status" value="1"/>
</dbReference>
<feature type="domain" description="HTH gntR-type" evidence="4">
    <location>
        <begin position="15"/>
        <end position="82"/>
    </location>
</feature>
<dbReference type="Gene3D" id="1.20.120.530">
    <property type="entry name" value="GntR ligand-binding domain-like"/>
    <property type="match status" value="1"/>
</dbReference>
<keyword evidence="2" id="KW-0238">DNA-binding</keyword>
<accession>A0A2M8J5D9</accession>
<evidence type="ECO:0000259" key="4">
    <source>
        <dbReference type="PROSITE" id="PS50949"/>
    </source>
</evidence>
<sequence>MSTMSKPTSQTGKRVSLRGQAYDTLKQRILRCELKPGEAVTVAALASDLGLGRTPVIQAVDRLMLDGLVEVMPRKGVVVSAVSLEDLVEIIEVRLLNECRAARWASERITDKQIKALRENLKTMKKTAASRDVEQLISLDSAFHEIISHATGNTILAELLGNLHDRSLRFWSLSLQVPEHNDRVVEQHSAIVEALANHDADAAEEAVRNHIAAFQSNIVDRVMRR</sequence>
<dbReference type="AlphaFoldDB" id="A0A2M8J5D9"/>
<dbReference type="PANTHER" id="PTHR43537">
    <property type="entry name" value="TRANSCRIPTIONAL REGULATOR, GNTR FAMILY"/>
    <property type="match status" value="1"/>
</dbReference>
<dbReference type="InterPro" id="IPR011711">
    <property type="entry name" value="GntR_C"/>
</dbReference>
<dbReference type="SMART" id="SM00895">
    <property type="entry name" value="FCD"/>
    <property type="match status" value="1"/>
</dbReference>
<evidence type="ECO:0000313" key="5">
    <source>
        <dbReference type="EMBL" id="PJE37996.1"/>
    </source>
</evidence>
<dbReference type="Pfam" id="PF07729">
    <property type="entry name" value="FCD"/>
    <property type="match status" value="1"/>
</dbReference>
<evidence type="ECO:0000256" key="2">
    <source>
        <dbReference type="ARBA" id="ARBA00023125"/>
    </source>
</evidence>
<evidence type="ECO:0000256" key="3">
    <source>
        <dbReference type="ARBA" id="ARBA00023163"/>
    </source>
</evidence>
<proteinExistence type="predicted"/>
<dbReference type="InterPro" id="IPR000524">
    <property type="entry name" value="Tscrpt_reg_HTH_GntR"/>
</dbReference>
<name>A0A2M8J5D9_9RHOB</name>
<dbReference type="EMBL" id="PGTB01000006">
    <property type="protein sequence ID" value="PJE37996.1"/>
    <property type="molecule type" value="Genomic_DNA"/>
</dbReference>
<dbReference type="SMART" id="SM00345">
    <property type="entry name" value="HTH_GNTR"/>
    <property type="match status" value="1"/>
</dbReference>
<dbReference type="OrthoDB" id="9028214at2"/>
<keyword evidence="3" id="KW-0804">Transcription</keyword>
<dbReference type="CDD" id="cd07377">
    <property type="entry name" value="WHTH_GntR"/>
    <property type="match status" value="1"/>
</dbReference>
<protein>
    <submittedName>
        <fullName evidence="5">GntR family transcriptional regulator</fullName>
    </submittedName>
</protein>
<gene>
    <name evidence="5" type="ORF">CVM52_04270</name>
</gene>